<gene>
    <name evidence="2" type="ORF">F2Q68_00030726</name>
</gene>
<evidence type="ECO:0000313" key="3">
    <source>
        <dbReference type="Proteomes" id="UP000712281"/>
    </source>
</evidence>
<evidence type="ECO:0000313" key="2">
    <source>
        <dbReference type="EMBL" id="KAF2541516.1"/>
    </source>
</evidence>
<proteinExistence type="predicted"/>
<feature type="region of interest" description="Disordered" evidence="1">
    <location>
        <begin position="19"/>
        <end position="47"/>
    </location>
</feature>
<dbReference type="Proteomes" id="UP000712281">
    <property type="component" value="Unassembled WGS sequence"/>
</dbReference>
<sequence length="188" mass="21075">MSKKSSSVESIELELPTQTKHQFDLRSPISPRSRTRHPSRGLPSSHHADLNPSAISVVFHCTGHVLCFLLSFSKTEAKLEANSAAAKSCFFTEALETDWSHVTCSDQSLVITSRTKGSDSHNELTATGTNSREEEFDKNKLISCYKQQEETAHETWLIFRSSLQKAMTCCFQQLARHTRSQRVTSGLQ</sequence>
<name>A0A8S9GAW4_BRACR</name>
<evidence type="ECO:0000256" key="1">
    <source>
        <dbReference type="SAM" id="MobiDB-lite"/>
    </source>
</evidence>
<protein>
    <submittedName>
        <fullName evidence="2">Uncharacterized protein</fullName>
    </submittedName>
</protein>
<dbReference type="EMBL" id="QGKW02002005">
    <property type="protein sequence ID" value="KAF2541516.1"/>
    <property type="molecule type" value="Genomic_DNA"/>
</dbReference>
<dbReference type="AlphaFoldDB" id="A0A8S9GAW4"/>
<accession>A0A8S9GAW4</accession>
<organism evidence="2 3">
    <name type="scientific">Brassica cretica</name>
    <name type="common">Mustard</name>
    <dbReference type="NCBI Taxonomy" id="69181"/>
    <lineage>
        <taxon>Eukaryota</taxon>
        <taxon>Viridiplantae</taxon>
        <taxon>Streptophyta</taxon>
        <taxon>Embryophyta</taxon>
        <taxon>Tracheophyta</taxon>
        <taxon>Spermatophyta</taxon>
        <taxon>Magnoliopsida</taxon>
        <taxon>eudicotyledons</taxon>
        <taxon>Gunneridae</taxon>
        <taxon>Pentapetalae</taxon>
        <taxon>rosids</taxon>
        <taxon>malvids</taxon>
        <taxon>Brassicales</taxon>
        <taxon>Brassicaceae</taxon>
        <taxon>Brassiceae</taxon>
        <taxon>Brassica</taxon>
    </lineage>
</organism>
<comment type="caution">
    <text evidence="2">The sequence shown here is derived from an EMBL/GenBank/DDBJ whole genome shotgun (WGS) entry which is preliminary data.</text>
</comment>
<reference evidence="2" key="1">
    <citation type="submission" date="2019-12" db="EMBL/GenBank/DDBJ databases">
        <title>Genome sequencing and annotation of Brassica cretica.</title>
        <authorList>
            <person name="Studholme D.J."/>
            <person name="Sarris P.F."/>
        </authorList>
    </citation>
    <scope>NUCLEOTIDE SEQUENCE</scope>
    <source>
        <strain evidence="2">PFS-001/15</strain>
        <tissue evidence="2">Leaf</tissue>
    </source>
</reference>